<proteinExistence type="predicted"/>
<reference evidence="3" key="2">
    <citation type="submission" date="2025-08" db="UniProtKB">
        <authorList>
            <consortium name="RefSeq"/>
        </authorList>
    </citation>
    <scope>IDENTIFICATION</scope>
    <source>
        <tissue evidence="3">Adult</tissue>
    </source>
</reference>
<dbReference type="Pfam" id="PF13843">
    <property type="entry name" value="DDE_Tnp_1_7"/>
    <property type="match status" value="1"/>
</dbReference>
<accession>A0ABM3J6C0</accession>
<evidence type="ECO:0000313" key="2">
    <source>
        <dbReference type="Proteomes" id="UP001652620"/>
    </source>
</evidence>
<evidence type="ECO:0000313" key="3">
    <source>
        <dbReference type="RefSeq" id="XP_049304776.1"/>
    </source>
</evidence>
<dbReference type="Proteomes" id="UP001652620">
    <property type="component" value="Chromosome 2"/>
</dbReference>
<dbReference type="PANTHER" id="PTHR47272">
    <property type="entry name" value="DDE_TNP_1_7 DOMAIN-CONTAINING PROTEIN"/>
    <property type="match status" value="1"/>
</dbReference>
<name>A0ABM3J6C0_BACDO</name>
<sequence>MRMKKKKRKRIWRETIEEVRKKGENVEMNLINEIIEGGGNADEVENEVLTEKIVSETYEKINLDSLRWRSACLPDCETVWKDETICQEVKDPVNYFNGFFDDEIITKICTETNLYSMQTNGVELHCAPFEIRRFIGVLLYLGVIQVPNMRMAWTPNFKLSAVADSLSRTRFEKIKGAFHLNDSTKQPQPGSPDYDKLYKIRPLLAKLKEKCNKLHQEEHQSIDEQMIKFKGRHSLKQYLPMKPNKWGFTRAGVSGIVYDFALYVGDGTCPSFGLGISSDIVLYLASNVPRDKN</sequence>
<dbReference type="RefSeq" id="XP_049304776.1">
    <property type="nucleotide sequence ID" value="XM_049448819.1"/>
</dbReference>
<dbReference type="GeneID" id="125776497"/>
<organism evidence="2 3">
    <name type="scientific">Bactrocera dorsalis</name>
    <name type="common">Oriental fruit fly</name>
    <name type="synonym">Dacus dorsalis</name>
    <dbReference type="NCBI Taxonomy" id="27457"/>
    <lineage>
        <taxon>Eukaryota</taxon>
        <taxon>Metazoa</taxon>
        <taxon>Ecdysozoa</taxon>
        <taxon>Arthropoda</taxon>
        <taxon>Hexapoda</taxon>
        <taxon>Insecta</taxon>
        <taxon>Pterygota</taxon>
        <taxon>Neoptera</taxon>
        <taxon>Endopterygota</taxon>
        <taxon>Diptera</taxon>
        <taxon>Brachycera</taxon>
        <taxon>Muscomorpha</taxon>
        <taxon>Tephritoidea</taxon>
        <taxon>Tephritidae</taxon>
        <taxon>Bactrocera</taxon>
        <taxon>Bactrocera</taxon>
    </lineage>
</organism>
<protein>
    <submittedName>
        <fullName evidence="3">PiggyBac transposable element-derived protein 3-like</fullName>
    </submittedName>
</protein>
<evidence type="ECO:0000259" key="1">
    <source>
        <dbReference type="Pfam" id="PF13843"/>
    </source>
</evidence>
<dbReference type="InterPro" id="IPR029526">
    <property type="entry name" value="PGBD"/>
</dbReference>
<dbReference type="PANTHER" id="PTHR47272:SF1">
    <property type="entry name" value="PIGGYBAC TRANSPOSABLE ELEMENT-DERIVED PROTEIN 3-LIKE"/>
    <property type="match status" value="1"/>
</dbReference>
<keyword evidence="2" id="KW-1185">Reference proteome</keyword>
<feature type="domain" description="PiggyBac transposable element-derived protein" evidence="1">
    <location>
        <begin position="91"/>
        <end position="284"/>
    </location>
</feature>
<gene>
    <name evidence="3" type="primary">LOC125776497</name>
</gene>
<reference evidence="2" key="1">
    <citation type="submission" date="2025-05" db="UniProtKB">
        <authorList>
            <consortium name="RefSeq"/>
        </authorList>
    </citation>
    <scope>NUCLEOTIDE SEQUENCE [LARGE SCALE GENOMIC DNA]</scope>
</reference>